<dbReference type="EMBL" id="BARS01050342">
    <property type="protein sequence ID" value="GAG47572.1"/>
    <property type="molecule type" value="Genomic_DNA"/>
</dbReference>
<dbReference type="GO" id="GO:0005975">
    <property type="term" value="P:carbohydrate metabolic process"/>
    <property type="evidence" value="ECO:0007669"/>
    <property type="project" value="InterPro"/>
</dbReference>
<evidence type="ECO:0000313" key="1">
    <source>
        <dbReference type="EMBL" id="GAG47572.1"/>
    </source>
</evidence>
<dbReference type="InterPro" id="IPR008928">
    <property type="entry name" value="6-hairpin_glycosidase_sf"/>
</dbReference>
<gene>
    <name evidence="1" type="ORF">S01H1_75177</name>
</gene>
<dbReference type="AlphaFoldDB" id="X0YKL9"/>
<name>X0YKL9_9ZZZZ</name>
<protein>
    <submittedName>
        <fullName evidence="1">Uncharacterized protein</fullName>
    </submittedName>
</protein>
<dbReference type="Gene3D" id="1.50.10.10">
    <property type="match status" value="1"/>
</dbReference>
<comment type="caution">
    <text evidence="1">The sequence shown here is derived from an EMBL/GenBank/DDBJ whole genome shotgun (WGS) entry which is preliminary data.</text>
</comment>
<sequence length="239" mass="27237">QYIYTNGWIIAGMQKIGAYDIANKGLEFILRFQDSTYRGFYYSFDAKAKKIDKSLMDSSSTSSAGLACLACGRIAQACAAGDFLVRLLELQPEPDRYFFSCMKPDGSLYTDVFNNEDKWDANGRKQKCLSIEDGADGLTWLIGKPTKFLTKLFVATGDQRYLEGAKKAFFFFHKIDQKAWTNYASCKTMWAGSELYRITGEEIFAETAIRILDFYCDTQTDTGAWVHTLWYKDESEQPF</sequence>
<feature type="non-terminal residue" evidence="1">
    <location>
        <position position="239"/>
    </location>
</feature>
<dbReference type="SUPFAM" id="SSF48208">
    <property type="entry name" value="Six-hairpin glycosidases"/>
    <property type="match status" value="1"/>
</dbReference>
<proteinExistence type="predicted"/>
<dbReference type="InterPro" id="IPR012341">
    <property type="entry name" value="6hp_glycosidase-like_sf"/>
</dbReference>
<accession>X0YKL9</accession>
<organism evidence="1">
    <name type="scientific">marine sediment metagenome</name>
    <dbReference type="NCBI Taxonomy" id="412755"/>
    <lineage>
        <taxon>unclassified sequences</taxon>
        <taxon>metagenomes</taxon>
        <taxon>ecological metagenomes</taxon>
    </lineage>
</organism>
<reference evidence="1" key="1">
    <citation type="journal article" date="2014" name="Front. Microbiol.">
        <title>High frequency of phylogenetically diverse reductive dehalogenase-homologous genes in deep subseafloor sedimentary metagenomes.</title>
        <authorList>
            <person name="Kawai M."/>
            <person name="Futagami T."/>
            <person name="Toyoda A."/>
            <person name="Takaki Y."/>
            <person name="Nishi S."/>
            <person name="Hori S."/>
            <person name="Arai W."/>
            <person name="Tsubouchi T."/>
            <person name="Morono Y."/>
            <person name="Uchiyama I."/>
            <person name="Ito T."/>
            <person name="Fujiyama A."/>
            <person name="Inagaki F."/>
            <person name="Takami H."/>
        </authorList>
    </citation>
    <scope>NUCLEOTIDE SEQUENCE</scope>
    <source>
        <strain evidence="1">Expedition CK06-06</strain>
    </source>
</reference>
<feature type="non-terminal residue" evidence="1">
    <location>
        <position position="1"/>
    </location>
</feature>